<comment type="subcellular location">
    <subcellularLocation>
        <location evidence="1">Membrane</location>
        <topology evidence="1">Multi-pass membrane protein</topology>
    </subcellularLocation>
</comment>
<feature type="transmembrane region" description="Helical" evidence="7">
    <location>
        <begin position="263"/>
        <end position="287"/>
    </location>
</feature>
<keyword evidence="4 7" id="KW-0812">Transmembrane</keyword>
<evidence type="ECO:0000256" key="2">
    <source>
        <dbReference type="ARBA" id="ARBA00006464"/>
    </source>
</evidence>
<dbReference type="EMBL" id="JBHTKZ010000018">
    <property type="protein sequence ID" value="MFD1181946.1"/>
    <property type="molecule type" value="Genomic_DNA"/>
</dbReference>
<dbReference type="PANTHER" id="PTHR30576:SF0">
    <property type="entry name" value="UNDECAPRENYL-PHOSPHATE N-ACETYLGALACTOSAMINYL 1-PHOSPHATE TRANSFERASE-RELATED"/>
    <property type="match status" value="1"/>
</dbReference>
<dbReference type="InterPro" id="IPR017475">
    <property type="entry name" value="EPS_sugar_tfrase"/>
</dbReference>
<comment type="similarity">
    <text evidence="2">Belongs to the bacterial sugar transferase family.</text>
</comment>
<sequence length="508" mass="55923">MIKLYRNNGMKAVLLLLDLLVIYASYRLAAGLLPQGDWSSPAVLGDTPFRSAPWLGMFTVMTYYFFNLYDLAGRRKPAQFLWNLLLAQLFVTAELIVFGYASKMFSLTPSLLLIAFAAQLLLSFGLRLLLFYVQSKGFSRKRTLAVIGGESPGDEVLRSMLEQGKPWFRVERIVRTDGRGIGAALPEQAWEGMETLLVGPGLAPETKAEWVRTAGLRKMEVVIVPDFYELYLADAEPQQIGDLLVYSLMPPQLTLPERLFKRLFDLAASSLLLLAASPVMLAMFVLIPLTSRGKALYVQERVGLQEKPFPLYKFRSMVDGAETATGPVLAGRNDARVTRLGQWIRATRIDELPQLFNVLLGHMSLVGPRPERAFFIHRFKEELPHYTYRLMVKPGLTGYAQVMAGYATTPSDKLRYDLMYIKRYSLLLDLKILFQTIRVVVQREQAKGVEAAGVTDVAAAPMGTATMATAPMGTALMATAPMGTASSAASGGTSAAAAMAPTSGLPPS</sequence>
<evidence type="ECO:0000256" key="4">
    <source>
        <dbReference type="ARBA" id="ARBA00022692"/>
    </source>
</evidence>
<evidence type="ECO:0000256" key="5">
    <source>
        <dbReference type="ARBA" id="ARBA00022989"/>
    </source>
</evidence>
<evidence type="ECO:0000313" key="10">
    <source>
        <dbReference type="Proteomes" id="UP001597211"/>
    </source>
</evidence>
<evidence type="ECO:0000256" key="1">
    <source>
        <dbReference type="ARBA" id="ARBA00004141"/>
    </source>
</evidence>
<gene>
    <name evidence="9" type="ORF">ACFQ2Z_11290</name>
</gene>
<dbReference type="PANTHER" id="PTHR30576">
    <property type="entry name" value="COLANIC BIOSYNTHESIS UDP-GLUCOSE LIPID CARRIER TRANSFERASE"/>
    <property type="match status" value="1"/>
</dbReference>
<evidence type="ECO:0000256" key="7">
    <source>
        <dbReference type="SAM" id="Phobius"/>
    </source>
</evidence>
<dbReference type="EC" id="2.7.8.-" evidence="9"/>
<name>A0ABW3SDC0_9BACL</name>
<keyword evidence="10" id="KW-1185">Reference proteome</keyword>
<comment type="caution">
    <text evidence="9">The sequence shown here is derived from an EMBL/GenBank/DDBJ whole genome shotgun (WGS) entry which is preliminary data.</text>
</comment>
<feature type="domain" description="Bacterial sugar transferase" evidence="8">
    <location>
        <begin position="261"/>
        <end position="441"/>
    </location>
</feature>
<dbReference type="NCBIfam" id="TIGR03025">
    <property type="entry name" value="EPS_sugtrans"/>
    <property type="match status" value="1"/>
</dbReference>
<proteinExistence type="inferred from homology"/>
<feature type="transmembrane region" description="Helical" evidence="7">
    <location>
        <begin position="53"/>
        <end position="69"/>
    </location>
</feature>
<dbReference type="InterPro" id="IPR003362">
    <property type="entry name" value="Bact_transf"/>
</dbReference>
<protein>
    <submittedName>
        <fullName evidence="9">Sugar transferase</fullName>
        <ecNumber evidence="9">2.7.8.-</ecNumber>
    </submittedName>
</protein>
<keyword evidence="3 9" id="KW-0808">Transferase</keyword>
<organism evidence="9 10">
    <name type="scientific">Paenibacillus timonensis</name>
    <dbReference type="NCBI Taxonomy" id="225915"/>
    <lineage>
        <taxon>Bacteria</taxon>
        <taxon>Bacillati</taxon>
        <taxon>Bacillota</taxon>
        <taxon>Bacilli</taxon>
        <taxon>Bacillales</taxon>
        <taxon>Paenibacillaceae</taxon>
        <taxon>Paenibacillus</taxon>
    </lineage>
</organism>
<evidence type="ECO:0000313" key="9">
    <source>
        <dbReference type="EMBL" id="MFD1181946.1"/>
    </source>
</evidence>
<feature type="transmembrane region" description="Helical" evidence="7">
    <location>
        <begin position="81"/>
        <end position="101"/>
    </location>
</feature>
<accession>A0ABW3SDC0</accession>
<evidence type="ECO:0000259" key="8">
    <source>
        <dbReference type="Pfam" id="PF02397"/>
    </source>
</evidence>
<keyword evidence="6 7" id="KW-0472">Membrane</keyword>
<dbReference type="RefSeq" id="WP_240268947.1">
    <property type="nucleotide sequence ID" value="NZ_JAKSXN010000018.1"/>
</dbReference>
<reference evidence="10" key="1">
    <citation type="journal article" date="2019" name="Int. J. Syst. Evol. Microbiol.">
        <title>The Global Catalogue of Microorganisms (GCM) 10K type strain sequencing project: providing services to taxonomists for standard genome sequencing and annotation.</title>
        <authorList>
            <consortium name="The Broad Institute Genomics Platform"/>
            <consortium name="The Broad Institute Genome Sequencing Center for Infectious Disease"/>
            <person name="Wu L."/>
            <person name="Ma J."/>
        </authorList>
    </citation>
    <scope>NUCLEOTIDE SEQUENCE [LARGE SCALE GENOMIC DNA]</scope>
    <source>
        <strain evidence="10">CCUG 48216</strain>
    </source>
</reference>
<dbReference type="Pfam" id="PF02397">
    <property type="entry name" value="Bac_transf"/>
    <property type="match status" value="1"/>
</dbReference>
<evidence type="ECO:0000256" key="6">
    <source>
        <dbReference type="ARBA" id="ARBA00023136"/>
    </source>
</evidence>
<feature type="transmembrane region" description="Helical" evidence="7">
    <location>
        <begin position="113"/>
        <end position="133"/>
    </location>
</feature>
<dbReference type="GO" id="GO:0016740">
    <property type="term" value="F:transferase activity"/>
    <property type="evidence" value="ECO:0007669"/>
    <property type="project" value="UniProtKB-KW"/>
</dbReference>
<keyword evidence="5 7" id="KW-1133">Transmembrane helix</keyword>
<dbReference type="Proteomes" id="UP001597211">
    <property type="component" value="Unassembled WGS sequence"/>
</dbReference>
<evidence type="ECO:0000256" key="3">
    <source>
        <dbReference type="ARBA" id="ARBA00022679"/>
    </source>
</evidence>